<reference evidence="2" key="1">
    <citation type="submission" date="2024-05" db="EMBL/GenBank/DDBJ databases">
        <title>Unveiling bat-borne viruses: virome discoveries support intermediate host-mediated transmission to humans.</title>
        <authorList>
            <person name="Wang Y."/>
            <person name="Xu P."/>
            <person name="Han Y."/>
            <person name="Zhao W."/>
            <person name="Zhao L."/>
            <person name="Li R."/>
            <person name="Zhang J."/>
            <person name="Zhang S."/>
            <person name="Lu J."/>
            <person name="Jin Q."/>
            <person name="Wu Z."/>
        </authorList>
    </citation>
    <scope>NUCLEOTIDE SEQUENCE</scope>
    <source>
        <strain evidence="2">268_7302</strain>
    </source>
</reference>
<proteinExistence type="predicted"/>
<feature type="region of interest" description="Disordered" evidence="1">
    <location>
        <begin position="424"/>
        <end position="510"/>
    </location>
</feature>
<feature type="compositionally biased region" description="Basic and acidic residues" evidence="1">
    <location>
        <begin position="424"/>
        <end position="437"/>
    </location>
</feature>
<dbReference type="EMBL" id="PP793344">
    <property type="protein sequence ID" value="XBS25643.1"/>
    <property type="molecule type" value="Genomic_DNA"/>
</dbReference>
<protein>
    <submittedName>
        <fullName evidence="2">Structural protein VP1</fullName>
    </submittedName>
</protein>
<evidence type="ECO:0000256" key="1">
    <source>
        <dbReference type="SAM" id="MobiDB-lite"/>
    </source>
</evidence>
<sequence>MAEDVTYTNTYMAYWQNKPYIYPNPVGGEQEVYTMSSGEINTGWHIIPTILWKHFTTPKQWCNFMINYEAYTVKGYTVTIYNPIPMTMQLAIQGTTAFTAFNNTIYTVGAQDDIYETSYHNWYNSNINGDFIYFNLAFKEGQYKTDSGSWKKTVFPIYAWKTANPRDDSSSTYSYLSRVDSYAVWPRVAGKNVMPNGIFWDPFNDPDSIMELRPGKNAMSFSWNCHDCDTNKWYNTDQIVKWFPYTVDTPWLSINRGGTTGSYILTAEDDPDKLTSESSWTSFEPKKNDYTIPNLLDMPIVPMQWWWQEMQKSIAEVPDIQKEALYWAGTEYECYKYGPTQCFLKGIPLFDDNGTHIDTMTQGCVRIALHLACKRRRSRIFAPTWGPLSWRQVYSINAPRVPNLVRYRTGGARRTWTNINKLARPESEQQYSHREDPYTTSSTYDGTRTTATITTAKTNPYYSPHEFTPSQYELQQRRRLARQSREQARRPLTPIPEAMQADAPEPMQDT</sequence>
<feature type="compositionally biased region" description="Low complexity" evidence="1">
    <location>
        <begin position="438"/>
        <end position="458"/>
    </location>
</feature>
<name>A0AAU7P184_9VIRU</name>
<organism evidence="2">
    <name type="scientific">Hamaparvovirinae sp</name>
    <dbReference type="NCBI Taxonomy" id="2809447"/>
    <lineage>
        <taxon>Viruses</taxon>
        <taxon>Monodnaviria</taxon>
        <taxon>Shotokuvirae</taxon>
        <taxon>Cossaviricota</taxon>
        <taxon>Quintoviricetes</taxon>
        <taxon>Piccovirales</taxon>
        <taxon>Parvoviridae</taxon>
        <taxon>Hamaparvovirinae</taxon>
    </lineage>
</organism>
<accession>A0AAU7P184</accession>
<evidence type="ECO:0000313" key="2">
    <source>
        <dbReference type="EMBL" id="XBS25643.1"/>
    </source>
</evidence>